<evidence type="ECO:0000256" key="7">
    <source>
        <dbReference type="ARBA" id="ARBA00023098"/>
    </source>
</evidence>
<dbReference type="GO" id="GO:0016309">
    <property type="term" value="F:1-phosphatidylinositol-5-phosphate 4-kinase activity"/>
    <property type="evidence" value="ECO:0007669"/>
    <property type="project" value="UniProtKB-EC"/>
</dbReference>
<proteinExistence type="predicted"/>
<evidence type="ECO:0000256" key="2">
    <source>
        <dbReference type="ARBA" id="ARBA00022490"/>
    </source>
</evidence>
<dbReference type="GO" id="GO:0005737">
    <property type="term" value="C:cytoplasm"/>
    <property type="evidence" value="ECO:0007669"/>
    <property type="project" value="UniProtKB-SubCell"/>
</dbReference>
<dbReference type="PROSITE" id="PS51455">
    <property type="entry name" value="PIPK"/>
    <property type="match status" value="1"/>
</dbReference>
<dbReference type="SMART" id="SM00360">
    <property type="entry name" value="RRM"/>
    <property type="match status" value="2"/>
</dbReference>
<dbReference type="InterPro" id="IPR027483">
    <property type="entry name" value="PInositol-4-P-4/5-kinase_C_sf"/>
</dbReference>
<dbReference type="GO" id="GO:0003723">
    <property type="term" value="F:RNA binding"/>
    <property type="evidence" value="ECO:0007669"/>
    <property type="project" value="UniProtKB-UniRule"/>
</dbReference>
<dbReference type="Proteomes" id="UP001474421">
    <property type="component" value="Unassembled WGS sequence"/>
</dbReference>
<protein>
    <recommendedName>
        <fullName evidence="11">1-phosphatidylinositol-5-phosphate 4-kinase</fullName>
        <ecNumber evidence="11">2.7.1.149</ecNumber>
    </recommendedName>
</protein>
<evidence type="ECO:0000256" key="1">
    <source>
        <dbReference type="ARBA" id="ARBA00004496"/>
    </source>
</evidence>
<evidence type="ECO:0000256" key="10">
    <source>
        <dbReference type="ARBA" id="ARBA00036950"/>
    </source>
</evidence>
<evidence type="ECO:0000313" key="17">
    <source>
        <dbReference type="Proteomes" id="UP001474421"/>
    </source>
</evidence>
<dbReference type="FunFam" id="3.30.800.10:FF:000002">
    <property type="entry name" value="Phosphatidylinositol 5-phosphate 4-kinase type-2 beta"/>
    <property type="match status" value="1"/>
</dbReference>
<keyword evidence="17" id="KW-1185">Reference proteome</keyword>
<evidence type="ECO:0000256" key="6">
    <source>
        <dbReference type="ARBA" id="ARBA00022840"/>
    </source>
</evidence>
<dbReference type="AlphaFoldDB" id="A0AAW1B170"/>
<dbReference type="Gene3D" id="3.30.800.10">
    <property type="entry name" value="Phosphatidylinositol Phosphate Kinase II Beta"/>
    <property type="match status" value="1"/>
</dbReference>
<organism evidence="16 17">
    <name type="scientific">Crotalus adamanteus</name>
    <name type="common">Eastern diamondback rattlesnake</name>
    <dbReference type="NCBI Taxonomy" id="8729"/>
    <lineage>
        <taxon>Eukaryota</taxon>
        <taxon>Metazoa</taxon>
        <taxon>Chordata</taxon>
        <taxon>Craniata</taxon>
        <taxon>Vertebrata</taxon>
        <taxon>Euteleostomi</taxon>
        <taxon>Lepidosauria</taxon>
        <taxon>Squamata</taxon>
        <taxon>Bifurcata</taxon>
        <taxon>Unidentata</taxon>
        <taxon>Episquamata</taxon>
        <taxon>Toxicofera</taxon>
        <taxon>Serpentes</taxon>
        <taxon>Colubroidea</taxon>
        <taxon>Viperidae</taxon>
        <taxon>Crotalinae</taxon>
        <taxon>Crotalus</taxon>
    </lineage>
</organism>
<name>A0AAW1B170_CROAD</name>
<dbReference type="SMART" id="SM00330">
    <property type="entry name" value="PIPKc"/>
    <property type="match status" value="1"/>
</dbReference>
<dbReference type="GO" id="GO:0046854">
    <property type="term" value="P:phosphatidylinositol phosphate biosynthetic process"/>
    <property type="evidence" value="ECO:0007669"/>
    <property type="project" value="TreeGrafter"/>
</dbReference>
<dbReference type="FunFam" id="3.30.810.10:FF:000003">
    <property type="entry name" value="Phosphatidylinositol 5-phosphate 4-kinase type-2 beta"/>
    <property type="match status" value="1"/>
</dbReference>
<keyword evidence="3 13" id="KW-0808">Transferase</keyword>
<dbReference type="InterPro" id="IPR002498">
    <property type="entry name" value="PInositol-4-P-4/5-kinase_core"/>
</dbReference>
<accession>A0AAW1B170</accession>
<dbReference type="Gene3D" id="3.30.70.330">
    <property type="match status" value="1"/>
</dbReference>
<feature type="domain" description="PIPK" evidence="15">
    <location>
        <begin position="44"/>
        <end position="536"/>
    </location>
</feature>
<evidence type="ECO:0000256" key="8">
    <source>
        <dbReference type="ARBA" id="ARBA00036478"/>
    </source>
</evidence>
<evidence type="ECO:0000256" key="11">
    <source>
        <dbReference type="ARBA" id="ARBA00039039"/>
    </source>
</evidence>
<evidence type="ECO:0000259" key="14">
    <source>
        <dbReference type="PROSITE" id="PS50102"/>
    </source>
</evidence>
<dbReference type="PANTHER" id="PTHR23086">
    <property type="entry name" value="PHOSPHATIDYLINOSITOL-4-PHOSPHATE 5-KINASE"/>
    <property type="match status" value="1"/>
</dbReference>
<dbReference type="Gene3D" id="3.30.810.10">
    <property type="entry name" value="2-Layer Sandwich"/>
    <property type="match status" value="3"/>
</dbReference>
<dbReference type="GO" id="GO:0016308">
    <property type="term" value="F:1-phosphatidylinositol-4-phosphate 5-kinase activity"/>
    <property type="evidence" value="ECO:0007669"/>
    <property type="project" value="TreeGrafter"/>
</dbReference>
<dbReference type="GO" id="GO:0005886">
    <property type="term" value="C:plasma membrane"/>
    <property type="evidence" value="ECO:0007669"/>
    <property type="project" value="TreeGrafter"/>
</dbReference>
<dbReference type="GO" id="GO:0005524">
    <property type="term" value="F:ATP binding"/>
    <property type="evidence" value="ECO:0007669"/>
    <property type="project" value="UniProtKB-UniRule"/>
</dbReference>
<dbReference type="Pfam" id="PF01504">
    <property type="entry name" value="PIP5K"/>
    <property type="match status" value="2"/>
</dbReference>
<comment type="caution">
    <text evidence="16">The sequence shown here is derived from an EMBL/GenBank/DDBJ whole genome shotgun (WGS) entry which is preliminary data.</text>
</comment>
<reference evidence="16 17" key="1">
    <citation type="journal article" date="2024" name="Proc. Natl. Acad. Sci. U.S.A.">
        <title>The genetic regulatory architecture and epigenomic basis for age-related changes in rattlesnake venom.</title>
        <authorList>
            <person name="Hogan M.P."/>
            <person name="Holding M.L."/>
            <person name="Nystrom G.S."/>
            <person name="Colston T.J."/>
            <person name="Bartlett D.A."/>
            <person name="Mason A.J."/>
            <person name="Ellsworth S.A."/>
            <person name="Rautsaw R.M."/>
            <person name="Lawrence K.C."/>
            <person name="Strickland J.L."/>
            <person name="He B."/>
            <person name="Fraser P."/>
            <person name="Margres M.J."/>
            <person name="Gilbert D.M."/>
            <person name="Gibbs H.L."/>
            <person name="Parkinson C.L."/>
            <person name="Rokyta D.R."/>
        </authorList>
    </citation>
    <scope>NUCLEOTIDE SEQUENCE [LARGE SCALE GENOMIC DNA]</scope>
    <source>
        <strain evidence="16">DRR0105</strain>
    </source>
</reference>
<comment type="catalytic activity">
    <reaction evidence="9">
        <text>a 1,2-diacyl-sn-glycero-3-phospho-(1D-myo-inositol-5-phosphate) + ATP = a 1,2-diacyl-sn-glycero-3-phospho-(1D-myo-inositol-4,5-bisphosphate) + ADP + H(+)</text>
        <dbReference type="Rhea" id="RHEA:12280"/>
        <dbReference type="ChEBI" id="CHEBI:15378"/>
        <dbReference type="ChEBI" id="CHEBI:30616"/>
        <dbReference type="ChEBI" id="CHEBI:57795"/>
        <dbReference type="ChEBI" id="CHEBI:58456"/>
        <dbReference type="ChEBI" id="CHEBI:456216"/>
        <dbReference type="EC" id="2.7.1.149"/>
    </reaction>
    <physiologicalReaction direction="left-to-right" evidence="9">
        <dbReference type="Rhea" id="RHEA:12281"/>
    </physiologicalReaction>
</comment>
<dbReference type="SUPFAM" id="SSF54928">
    <property type="entry name" value="RNA-binding domain, RBD"/>
    <property type="match status" value="1"/>
</dbReference>
<dbReference type="InterPro" id="IPR000504">
    <property type="entry name" value="RRM_dom"/>
</dbReference>
<dbReference type="PROSITE" id="PS50102">
    <property type="entry name" value="RRM"/>
    <property type="match status" value="1"/>
</dbReference>
<dbReference type="SUPFAM" id="SSF56104">
    <property type="entry name" value="SAICAR synthase-like"/>
    <property type="match status" value="2"/>
</dbReference>
<evidence type="ECO:0000256" key="3">
    <source>
        <dbReference type="ARBA" id="ARBA00022679"/>
    </source>
</evidence>
<dbReference type="InterPro" id="IPR023610">
    <property type="entry name" value="PInositol-4/5-P-5/4-kinase"/>
</dbReference>
<dbReference type="EMBL" id="JAOTOJ010000009">
    <property type="protein sequence ID" value="KAK9395715.1"/>
    <property type="molecule type" value="Genomic_DNA"/>
</dbReference>
<keyword evidence="2" id="KW-0963">Cytoplasm</keyword>
<evidence type="ECO:0000256" key="9">
    <source>
        <dbReference type="ARBA" id="ARBA00036698"/>
    </source>
</evidence>
<dbReference type="InterPro" id="IPR012677">
    <property type="entry name" value="Nucleotide-bd_a/b_plait_sf"/>
</dbReference>
<evidence type="ECO:0000256" key="5">
    <source>
        <dbReference type="ARBA" id="ARBA00022777"/>
    </source>
</evidence>
<keyword evidence="6 13" id="KW-0067">ATP-binding</keyword>
<evidence type="ECO:0000313" key="16">
    <source>
        <dbReference type="EMBL" id="KAK9395715.1"/>
    </source>
</evidence>
<evidence type="ECO:0000256" key="4">
    <source>
        <dbReference type="ARBA" id="ARBA00022741"/>
    </source>
</evidence>
<sequence length="537" mass="60204">MASNCTGGTVAANTGSAIGAVLSASKTKMKKKHFVCQKVKLFRASEPLLSVLMWGVNHTINELSNVPVPVMLMPDDFKAYRKIKVDNHLFNKENLPSHFKFKDYCPLVFRNLRERFGIDDQDYQNSVTRSAPVYSDSHGRCGVRFLTSYDRRFVIKAVSSEDVAEIHNILKKYHQFIVECHGNTLLPQFLGMYRLTVDGVDTYMVVTRNVFSHRLTVHRKYDLKGSTVAREASNKEKPGVEVFVGGMPGGASRVELRDLFEAAVPGVVVKVALMKQFAFIHLHDEAAAERAIQKLNGHLLHCHRVVVEFSRPRPTHTVKTFVGNVSAACTSGELRVLFQEFGPVIECHIVKGAKDLPTFKDNDFLNEGQKLHVGDEYKKKILEKLKQDVEFLAQLKIMDYSLLVGIHDVDRAEQEEMEVEDRAEDEECENDGIGGNPIGSYGTPPESPGNLLNFPRFFGPGEFDTSVDVYAMKSHEGAPKKEVYFMAIIDILTPYDTKKKAAHAAKTVKHGAGAEISTVNPEQYSKRFNEFMSNILT</sequence>
<evidence type="ECO:0000259" key="15">
    <source>
        <dbReference type="PROSITE" id="PS51455"/>
    </source>
</evidence>
<keyword evidence="5 13" id="KW-0418">Kinase</keyword>
<dbReference type="InterPro" id="IPR035979">
    <property type="entry name" value="RBD_domain_sf"/>
</dbReference>
<comment type="catalytic activity">
    <reaction evidence="10">
        <text>1,2-dihexadecanoyl-sn-glycero-3-phospho-(1D-myo-inositol-5-phosphate) + GTP = 1,2-dihexadecanoyl-sn-glycero-3-phospho-(1D-myo-inositol-4,5-bisphosphate) + GDP + H(+)</text>
        <dbReference type="Rhea" id="RHEA:55964"/>
        <dbReference type="ChEBI" id="CHEBI:15378"/>
        <dbReference type="ChEBI" id="CHEBI:37565"/>
        <dbReference type="ChEBI" id="CHEBI:58189"/>
        <dbReference type="ChEBI" id="CHEBI:83423"/>
        <dbReference type="ChEBI" id="CHEBI:84968"/>
    </reaction>
    <physiologicalReaction direction="left-to-right" evidence="10">
        <dbReference type="Rhea" id="RHEA:55965"/>
    </physiologicalReaction>
</comment>
<dbReference type="PANTHER" id="PTHR23086:SF22">
    <property type="entry name" value="PHOSPHATIDYLINOSITOL 5-PHOSPHATE 4-KINASE TYPE-2 BETA"/>
    <property type="match status" value="1"/>
</dbReference>
<evidence type="ECO:0000256" key="13">
    <source>
        <dbReference type="PROSITE-ProRule" id="PRU00781"/>
    </source>
</evidence>
<keyword evidence="7" id="KW-0443">Lipid metabolism</keyword>
<comment type="catalytic activity">
    <reaction evidence="8">
        <text>1,2-dihexadecanoyl-sn-glycero-3-phospho-(1D-myo-inositol-5-phosphate) + ATP = 1,2-dihexadecanoyl-sn-glycero-3-phospho-(1D-myo-inositol-4,5-bisphosphate) + ADP + H(+)</text>
        <dbReference type="Rhea" id="RHEA:55992"/>
        <dbReference type="ChEBI" id="CHEBI:15378"/>
        <dbReference type="ChEBI" id="CHEBI:30616"/>
        <dbReference type="ChEBI" id="CHEBI:83423"/>
        <dbReference type="ChEBI" id="CHEBI:84968"/>
        <dbReference type="ChEBI" id="CHEBI:456216"/>
    </reaction>
    <physiologicalReaction direction="left-to-right" evidence="8">
        <dbReference type="Rhea" id="RHEA:55993"/>
    </physiologicalReaction>
</comment>
<comment type="subcellular location">
    <subcellularLocation>
        <location evidence="1">Cytoplasm</location>
    </subcellularLocation>
</comment>
<dbReference type="EC" id="2.7.1.149" evidence="11"/>
<evidence type="ECO:0000256" key="12">
    <source>
        <dbReference type="PROSITE-ProRule" id="PRU00176"/>
    </source>
</evidence>
<keyword evidence="12" id="KW-0694">RNA-binding</keyword>
<keyword evidence="4 13" id="KW-0547">Nucleotide-binding</keyword>
<feature type="domain" description="RRM" evidence="14">
    <location>
        <begin position="240"/>
        <end position="312"/>
    </location>
</feature>
<dbReference type="Pfam" id="PF00076">
    <property type="entry name" value="RRM_1"/>
    <property type="match status" value="1"/>
</dbReference>
<gene>
    <name evidence="16" type="ORF">NXF25_019076</name>
</gene>
<dbReference type="InterPro" id="IPR027484">
    <property type="entry name" value="PInositol-4-P-5-kinase_N"/>
</dbReference>